<name>A0A0U1L5Y2_9FIRM</name>
<reference evidence="2" key="1">
    <citation type="submission" date="2015-03" db="EMBL/GenBank/DDBJ databases">
        <authorList>
            <person name="Nijsse Bart"/>
        </authorList>
    </citation>
    <scope>NUCLEOTIDE SEQUENCE [LARGE SCALE GENOMIC DNA]</scope>
</reference>
<dbReference type="Proteomes" id="UP000049855">
    <property type="component" value="Unassembled WGS sequence"/>
</dbReference>
<evidence type="ECO:0000313" key="1">
    <source>
        <dbReference type="EMBL" id="CQR75097.1"/>
    </source>
</evidence>
<accession>A0A0U1L5Y2</accession>
<protein>
    <submittedName>
        <fullName evidence="1">Uncharacterized protein</fullName>
    </submittedName>
</protein>
<proteinExistence type="predicted"/>
<dbReference type="EMBL" id="CTRP01000016">
    <property type="protein sequence ID" value="CQR75097.1"/>
    <property type="molecule type" value="Genomic_DNA"/>
</dbReference>
<evidence type="ECO:0000313" key="2">
    <source>
        <dbReference type="Proteomes" id="UP000049855"/>
    </source>
</evidence>
<sequence length="196" mass="22989">MLWCAYNNKVLQKYKRREGDILIEIPQESFRLYFRNVRGVFEFKKVFQGDIICNETFILGFLKQAIEENLIWTMEHFDIFYKNEISYDFNTPTEEQISYAINNASQITIQKLSEPGVPFQVFYRPVGDNKWILMPENNAIVCDLNYITDLTQEGLTKGALSNLDRFDIYYKDSQELPPKVDIDSLIDAIRKEAGKV</sequence>
<gene>
    <name evidence="1" type="ORF">SpAn4DRAFT_4461</name>
</gene>
<organism evidence="1 2">
    <name type="scientific">Sporomusa ovata</name>
    <dbReference type="NCBI Taxonomy" id="2378"/>
    <lineage>
        <taxon>Bacteria</taxon>
        <taxon>Bacillati</taxon>
        <taxon>Bacillota</taxon>
        <taxon>Negativicutes</taxon>
        <taxon>Selenomonadales</taxon>
        <taxon>Sporomusaceae</taxon>
        <taxon>Sporomusa</taxon>
    </lineage>
</organism>
<dbReference type="AlphaFoldDB" id="A0A0U1L5Y2"/>
<keyword evidence="2" id="KW-1185">Reference proteome</keyword>